<evidence type="ECO:0000256" key="5">
    <source>
        <dbReference type="SAM" id="Phobius"/>
    </source>
</evidence>
<keyword evidence="2 5" id="KW-0812">Transmembrane</keyword>
<keyword evidence="4 5" id="KW-0472">Membrane</keyword>
<comment type="caution">
    <text evidence="7">The sequence shown here is derived from an EMBL/GenBank/DDBJ whole genome shotgun (WGS) entry which is preliminary data.</text>
</comment>
<gene>
    <name evidence="7" type="ORF">GTZ99_10710</name>
</gene>
<evidence type="ECO:0000259" key="6">
    <source>
        <dbReference type="Pfam" id="PF04138"/>
    </source>
</evidence>
<organism evidence="7 8">
    <name type="scientific">Novosphingobium ovatum</name>
    <dbReference type="NCBI Taxonomy" id="1908523"/>
    <lineage>
        <taxon>Bacteria</taxon>
        <taxon>Pseudomonadati</taxon>
        <taxon>Pseudomonadota</taxon>
        <taxon>Alphaproteobacteria</taxon>
        <taxon>Sphingomonadales</taxon>
        <taxon>Sphingomonadaceae</taxon>
        <taxon>Novosphingobium</taxon>
    </lineage>
</organism>
<feature type="transmembrane region" description="Helical" evidence="5">
    <location>
        <begin position="12"/>
        <end position="31"/>
    </location>
</feature>
<keyword evidence="3 5" id="KW-1133">Transmembrane helix</keyword>
<evidence type="ECO:0000256" key="2">
    <source>
        <dbReference type="ARBA" id="ARBA00022692"/>
    </source>
</evidence>
<keyword evidence="8" id="KW-1185">Reference proteome</keyword>
<reference evidence="8" key="1">
    <citation type="submission" date="2020-01" db="EMBL/GenBank/DDBJ databases">
        <title>Sphingomonas sp. strain CSW-10.</title>
        <authorList>
            <person name="Chen W.-M."/>
        </authorList>
    </citation>
    <scope>NUCLEOTIDE SEQUENCE [LARGE SCALE GENOMIC DNA]</scope>
    <source>
        <strain evidence="8">FSY-8</strain>
    </source>
</reference>
<dbReference type="EMBL" id="JAAAPO010000004">
    <property type="protein sequence ID" value="NBC37026.1"/>
    <property type="molecule type" value="Genomic_DNA"/>
</dbReference>
<protein>
    <submittedName>
        <fullName evidence="7">GtrA family protein</fullName>
    </submittedName>
</protein>
<dbReference type="InterPro" id="IPR007267">
    <property type="entry name" value="GtrA_DPMS_TM"/>
</dbReference>
<proteinExistence type="predicted"/>
<feature type="transmembrane region" description="Helical" evidence="5">
    <location>
        <begin position="37"/>
        <end position="56"/>
    </location>
</feature>
<feature type="domain" description="GtrA/DPMS transmembrane" evidence="6">
    <location>
        <begin position="11"/>
        <end position="128"/>
    </location>
</feature>
<evidence type="ECO:0000313" key="8">
    <source>
        <dbReference type="Proteomes" id="UP000753724"/>
    </source>
</evidence>
<sequence>MRALIDHPGLRYLGASVVALGADMGCFLGLLRLGLAAAGASALGYGVGIIVHWLVTSRAVYADQVAMQGAQRHRQKLLFVASALVGLGITTGMVGLAAMAGFDPRMAKLAAIGTSFVATWALRHHVVFRAPALS</sequence>
<dbReference type="RefSeq" id="WP_161718722.1">
    <property type="nucleotide sequence ID" value="NZ_JAAAPO010000004.1"/>
</dbReference>
<evidence type="ECO:0000256" key="3">
    <source>
        <dbReference type="ARBA" id="ARBA00022989"/>
    </source>
</evidence>
<name>A0ABW9XER3_9SPHN</name>
<evidence type="ECO:0000256" key="1">
    <source>
        <dbReference type="ARBA" id="ARBA00004141"/>
    </source>
</evidence>
<evidence type="ECO:0000256" key="4">
    <source>
        <dbReference type="ARBA" id="ARBA00023136"/>
    </source>
</evidence>
<accession>A0ABW9XER3</accession>
<evidence type="ECO:0000313" key="7">
    <source>
        <dbReference type="EMBL" id="NBC37026.1"/>
    </source>
</evidence>
<dbReference type="Proteomes" id="UP000753724">
    <property type="component" value="Unassembled WGS sequence"/>
</dbReference>
<comment type="subcellular location">
    <subcellularLocation>
        <location evidence="1">Membrane</location>
        <topology evidence="1">Multi-pass membrane protein</topology>
    </subcellularLocation>
</comment>
<dbReference type="Pfam" id="PF04138">
    <property type="entry name" value="GtrA_DPMS_TM"/>
    <property type="match status" value="1"/>
</dbReference>
<feature type="transmembrane region" description="Helical" evidence="5">
    <location>
        <begin position="77"/>
        <end position="100"/>
    </location>
</feature>